<dbReference type="EMBL" id="JBFXLS010000043">
    <property type="protein sequence ID" value="KAL2824479.1"/>
    <property type="molecule type" value="Genomic_DNA"/>
</dbReference>
<organism evidence="2 3">
    <name type="scientific">Aspergillus cavernicola</name>
    <dbReference type="NCBI Taxonomy" id="176166"/>
    <lineage>
        <taxon>Eukaryota</taxon>
        <taxon>Fungi</taxon>
        <taxon>Dikarya</taxon>
        <taxon>Ascomycota</taxon>
        <taxon>Pezizomycotina</taxon>
        <taxon>Eurotiomycetes</taxon>
        <taxon>Eurotiomycetidae</taxon>
        <taxon>Eurotiales</taxon>
        <taxon>Aspergillaceae</taxon>
        <taxon>Aspergillus</taxon>
        <taxon>Aspergillus subgen. Nidulantes</taxon>
    </lineage>
</organism>
<reference evidence="2 3" key="1">
    <citation type="submission" date="2024-07" db="EMBL/GenBank/DDBJ databases">
        <title>Section-level genome sequencing and comparative genomics of Aspergillus sections Usti and Cavernicolus.</title>
        <authorList>
            <consortium name="Lawrence Berkeley National Laboratory"/>
            <person name="Nybo J.L."/>
            <person name="Vesth T.C."/>
            <person name="Theobald S."/>
            <person name="Frisvad J.C."/>
            <person name="Larsen T.O."/>
            <person name="Kjaerboelling I."/>
            <person name="Rothschild-Mancinelli K."/>
            <person name="Lyhne E.K."/>
            <person name="Kogle M.E."/>
            <person name="Barry K."/>
            <person name="Clum A."/>
            <person name="Na H."/>
            <person name="Ledsgaard L."/>
            <person name="Lin J."/>
            <person name="Lipzen A."/>
            <person name="Kuo A."/>
            <person name="Riley R."/>
            <person name="Mondo S."/>
            <person name="LaButti K."/>
            <person name="Haridas S."/>
            <person name="Pangalinan J."/>
            <person name="Salamov A.A."/>
            <person name="Simmons B.A."/>
            <person name="Magnuson J.K."/>
            <person name="Chen J."/>
            <person name="Drula E."/>
            <person name="Henrissat B."/>
            <person name="Wiebenga A."/>
            <person name="Lubbers R.J."/>
            <person name="Gomes A.C."/>
            <person name="Makela M.R."/>
            <person name="Stajich J."/>
            <person name="Grigoriev I.V."/>
            <person name="Mortensen U.H."/>
            <person name="De vries R.P."/>
            <person name="Baker S.E."/>
            <person name="Andersen M.R."/>
        </authorList>
    </citation>
    <scope>NUCLEOTIDE SEQUENCE [LARGE SCALE GENOMIC DNA]</scope>
    <source>
        <strain evidence="2 3">CBS 600.67</strain>
    </source>
</reference>
<keyword evidence="3" id="KW-1185">Reference proteome</keyword>
<protein>
    <submittedName>
        <fullName evidence="2">Kinase-like domain-containing protein</fullName>
    </submittedName>
</protein>
<feature type="domain" description="Protein kinase" evidence="1">
    <location>
        <begin position="1"/>
        <end position="264"/>
    </location>
</feature>
<name>A0ABR4I9S8_9EURO</name>
<evidence type="ECO:0000313" key="2">
    <source>
        <dbReference type="EMBL" id="KAL2824479.1"/>
    </source>
</evidence>
<dbReference type="SMART" id="SM00220">
    <property type="entry name" value="S_TKc"/>
    <property type="match status" value="1"/>
</dbReference>
<dbReference type="Pfam" id="PF00069">
    <property type="entry name" value="Pkinase"/>
    <property type="match status" value="1"/>
</dbReference>
<dbReference type="Proteomes" id="UP001610335">
    <property type="component" value="Unassembled WGS sequence"/>
</dbReference>
<comment type="caution">
    <text evidence="2">The sequence shown here is derived from an EMBL/GenBank/DDBJ whole genome shotgun (WGS) entry which is preliminary data.</text>
</comment>
<sequence>MFYDTDFEHERNVYGGLGPSSHPHLINLLFTYKQRSKHYFVFPSADGNLRDYWEKNPRFVLRPRFLKWSLEQIVGIASGLAFFHEFTSPTTRMACYGRHGNIKAQNILWFRDRNILKIADLGVANVRGKGSRSNASASNIVVSPTYSPPDVERKHSISRKWDIWGLGCLYLEFITYLVLGPNAIDEFSDKRCDGSNEIREFYTDSFYSVDYETVKPSVGSWVGYLKQNSRCSTMMHDILDLVMREMIVIDPNERCSSLEVHRKLKRILERALEDQKLSS</sequence>
<dbReference type="PANTHER" id="PTHR24359:SF1">
    <property type="entry name" value="INHIBITOR OF NUCLEAR FACTOR KAPPA-B KINASE EPSILON SUBUNIT HOMOLOG 1-RELATED"/>
    <property type="match status" value="1"/>
</dbReference>
<dbReference type="PANTHER" id="PTHR24359">
    <property type="entry name" value="SERINE/THREONINE-PROTEIN KINASE SBK1"/>
    <property type="match status" value="1"/>
</dbReference>
<evidence type="ECO:0000313" key="3">
    <source>
        <dbReference type="Proteomes" id="UP001610335"/>
    </source>
</evidence>
<accession>A0ABR4I9S8</accession>
<gene>
    <name evidence="2" type="ORF">BDW59DRAFT_162365</name>
</gene>
<dbReference type="InterPro" id="IPR000719">
    <property type="entry name" value="Prot_kinase_dom"/>
</dbReference>
<dbReference type="InterPro" id="IPR011009">
    <property type="entry name" value="Kinase-like_dom_sf"/>
</dbReference>
<proteinExistence type="predicted"/>
<dbReference type="PROSITE" id="PS50011">
    <property type="entry name" value="PROTEIN_KINASE_DOM"/>
    <property type="match status" value="1"/>
</dbReference>
<evidence type="ECO:0000259" key="1">
    <source>
        <dbReference type="PROSITE" id="PS50011"/>
    </source>
</evidence>
<dbReference type="SUPFAM" id="SSF56112">
    <property type="entry name" value="Protein kinase-like (PK-like)"/>
    <property type="match status" value="1"/>
</dbReference>
<dbReference type="Gene3D" id="1.10.510.10">
    <property type="entry name" value="Transferase(Phosphotransferase) domain 1"/>
    <property type="match status" value="1"/>
</dbReference>